<feature type="region of interest" description="Disordered" evidence="1">
    <location>
        <begin position="83"/>
        <end position="106"/>
    </location>
</feature>
<organism evidence="2 3">
    <name type="scientific">Balaenoptera physalus</name>
    <name type="common">Fin whale</name>
    <name type="synonym">Balaena physalus</name>
    <dbReference type="NCBI Taxonomy" id="9770"/>
    <lineage>
        <taxon>Eukaryota</taxon>
        <taxon>Metazoa</taxon>
        <taxon>Chordata</taxon>
        <taxon>Craniata</taxon>
        <taxon>Vertebrata</taxon>
        <taxon>Euteleostomi</taxon>
        <taxon>Mammalia</taxon>
        <taxon>Eutheria</taxon>
        <taxon>Laurasiatheria</taxon>
        <taxon>Artiodactyla</taxon>
        <taxon>Whippomorpha</taxon>
        <taxon>Cetacea</taxon>
        <taxon>Mysticeti</taxon>
        <taxon>Balaenopteridae</taxon>
        <taxon>Balaenoptera</taxon>
    </lineage>
</organism>
<dbReference type="Proteomes" id="UP000437017">
    <property type="component" value="Unassembled WGS sequence"/>
</dbReference>
<accession>A0A643C8F1</accession>
<dbReference type="EMBL" id="SGJD01002161">
    <property type="protein sequence ID" value="KAB0396507.1"/>
    <property type="molecule type" value="Genomic_DNA"/>
</dbReference>
<evidence type="ECO:0000313" key="3">
    <source>
        <dbReference type="Proteomes" id="UP000437017"/>
    </source>
</evidence>
<keyword evidence="3" id="KW-1185">Reference proteome</keyword>
<name>A0A643C8F1_BALPH</name>
<proteinExistence type="predicted"/>
<gene>
    <name evidence="2" type="ORF">E2I00_005177</name>
</gene>
<feature type="compositionally biased region" description="Basic and acidic residues" evidence="1">
    <location>
        <begin position="93"/>
        <end position="106"/>
    </location>
</feature>
<protein>
    <submittedName>
        <fullName evidence="2">Uncharacterized protein</fullName>
    </submittedName>
</protein>
<feature type="region of interest" description="Disordered" evidence="1">
    <location>
        <begin position="1"/>
        <end position="23"/>
    </location>
</feature>
<evidence type="ECO:0000313" key="2">
    <source>
        <dbReference type="EMBL" id="KAB0396507.1"/>
    </source>
</evidence>
<feature type="compositionally biased region" description="Acidic residues" evidence="1">
    <location>
        <begin position="1"/>
        <end position="10"/>
    </location>
</feature>
<dbReference type="OrthoDB" id="9905973at2759"/>
<dbReference type="AlphaFoldDB" id="A0A643C8F1"/>
<evidence type="ECO:0000256" key="1">
    <source>
        <dbReference type="SAM" id="MobiDB-lite"/>
    </source>
</evidence>
<sequence>METLDPDPPQDAEPTRTGGELELGSDQQTFGLKGASGFQHPVKTFYPFLSVKSICRVRVRRCWLVSLCKPPFTSAAMSQIQMRSKRKKPFSARRLEAAQEERAETG</sequence>
<reference evidence="2 3" key="1">
    <citation type="journal article" date="2019" name="PLoS ONE">
        <title>Genomic analyses reveal an absence of contemporary introgressive admixture between fin whales and blue whales, despite known hybrids.</title>
        <authorList>
            <person name="Westbury M.V."/>
            <person name="Petersen B."/>
            <person name="Lorenzen E.D."/>
        </authorList>
    </citation>
    <scope>NUCLEOTIDE SEQUENCE [LARGE SCALE GENOMIC DNA]</scope>
    <source>
        <strain evidence="2">FinWhale-01</strain>
    </source>
</reference>
<comment type="caution">
    <text evidence="2">The sequence shown here is derived from an EMBL/GenBank/DDBJ whole genome shotgun (WGS) entry which is preliminary data.</text>
</comment>